<reference evidence="4" key="5">
    <citation type="submission" date="2018-04" db="UniProtKB">
        <authorList>
            <consortium name="EnsemblFungi"/>
        </authorList>
    </citation>
    <scope>IDENTIFICATION</scope>
    <source>
        <strain evidence="4">R3-111a-1</strain>
    </source>
</reference>
<reference evidence="3" key="2">
    <citation type="submission" date="2010-07" db="EMBL/GenBank/DDBJ databases">
        <authorList>
            <consortium name="The Broad Institute Genome Sequencing Platform"/>
            <consortium name="Broad Institute Genome Sequencing Center for Infectious Disease"/>
            <person name="Ma L.-J."/>
            <person name="Dead R."/>
            <person name="Young S."/>
            <person name="Zeng Q."/>
            <person name="Koehrsen M."/>
            <person name="Alvarado L."/>
            <person name="Berlin A."/>
            <person name="Chapman S.B."/>
            <person name="Chen Z."/>
            <person name="Freedman E."/>
            <person name="Gellesch M."/>
            <person name="Goldberg J."/>
            <person name="Griggs A."/>
            <person name="Gujja S."/>
            <person name="Heilman E.R."/>
            <person name="Heiman D."/>
            <person name="Hepburn T."/>
            <person name="Howarth C."/>
            <person name="Jen D."/>
            <person name="Larson L."/>
            <person name="Mehta T."/>
            <person name="Neiman D."/>
            <person name="Pearson M."/>
            <person name="Roberts A."/>
            <person name="Saif S."/>
            <person name="Shea T."/>
            <person name="Shenoy N."/>
            <person name="Sisk P."/>
            <person name="Stolte C."/>
            <person name="Sykes S."/>
            <person name="Walk T."/>
            <person name="White J."/>
            <person name="Yandava C."/>
            <person name="Haas B."/>
            <person name="Nusbaum C."/>
            <person name="Birren B."/>
        </authorList>
    </citation>
    <scope>NUCLEOTIDE SEQUENCE</scope>
    <source>
        <strain evidence="3">R3-111a-1</strain>
    </source>
</reference>
<reference evidence="4" key="4">
    <citation type="journal article" date="2015" name="G3 (Bethesda)">
        <title>Genome sequences of three phytopathogenic species of the Magnaporthaceae family of fungi.</title>
        <authorList>
            <person name="Okagaki L.H."/>
            <person name="Nunes C.C."/>
            <person name="Sailsbery J."/>
            <person name="Clay B."/>
            <person name="Brown D."/>
            <person name="John T."/>
            <person name="Oh Y."/>
            <person name="Young N."/>
            <person name="Fitzgerald M."/>
            <person name="Haas B.J."/>
            <person name="Zeng Q."/>
            <person name="Young S."/>
            <person name="Adiconis X."/>
            <person name="Fan L."/>
            <person name="Levin J.Z."/>
            <person name="Mitchell T.K."/>
            <person name="Okubara P.A."/>
            <person name="Farman M.L."/>
            <person name="Kohn L.M."/>
            <person name="Birren B."/>
            <person name="Ma L.-J."/>
            <person name="Dean R.A."/>
        </authorList>
    </citation>
    <scope>NUCLEOTIDE SEQUENCE</scope>
    <source>
        <strain evidence="4">R3-111a-1</strain>
    </source>
</reference>
<dbReference type="HOGENOM" id="CLU_1496293_0_0_1"/>
<evidence type="ECO:0000256" key="2">
    <source>
        <dbReference type="SAM" id="SignalP"/>
    </source>
</evidence>
<dbReference type="GeneID" id="20347235"/>
<keyword evidence="5" id="KW-1185">Reference proteome</keyword>
<feature type="compositionally biased region" description="Basic residues" evidence="1">
    <location>
        <begin position="57"/>
        <end position="72"/>
    </location>
</feature>
<feature type="region of interest" description="Disordered" evidence="1">
    <location>
        <begin position="27"/>
        <end position="79"/>
    </location>
</feature>
<feature type="signal peptide" evidence="2">
    <location>
        <begin position="1"/>
        <end position="22"/>
    </location>
</feature>
<dbReference type="EnsemblFungi" id="EJT76863">
    <property type="protein sequence ID" value="EJT76863"/>
    <property type="gene ID" value="GGTG_06777"/>
</dbReference>
<dbReference type="PANTHER" id="PTHR35605:SF1">
    <property type="entry name" value="ECP2 EFFECTOR PROTEIN DOMAIN-CONTAINING PROTEIN-RELATED"/>
    <property type="match status" value="1"/>
</dbReference>
<dbReference type="PANTHER" id="PTHR35605">
    <property type="entry name" value="ECP2 EFFECTOR PROTEIN DOMAIN-CONTAINING PROTEIN-RELATED"/>
    <property type="match status" value="1"/>
</dbReference>
<evidence type="ECO:0008006" key="6">
    <source>
        <dbReference type="Google" id="ProtNLM"/>
    </source>
</evidence>
<proteinExistence type="predicted"/>
<dbReference type="Proteomes" id="UP000006039">
    <property type="component" value="Unassembled WGS sequence"/>
</dbReference>
<sequence>MSFLTKACFLLALAVATGQASSALGAYPPDQNAPGGQVGWPTEPTTPGGGANAARQHERHHHHHRRRRRRSLRVSGAPETKCCSPDANYAQPGPVADAVAYLRNHYGSAWNDAGSCGRVSCSYGAAVYWCNDSGSLKSMDWNDLADAVQAIADGCGRSVGICGSRVFTRGVRVIVSGDAC</sequence>
<gene>
    <name evidence="4" type="primary">20347235</name>
    <name evidence="3" type="ORF">GGTG_06777</name>
</gene>
<evidence type="ECO:0000313" key="3">
    <source>
        <dbReference type="EMBL" id="EJT76863.1"/>
    </source>
</evidence>
<organism evidence="3">
    <name type="scientific">Gaeumannomyces tritici (strain R3-111a-1)</name>
    <name type="common">Wheat and barley take-all root rot fungus</name>
    <name type="synonym">Gaeumannomyces graminis var. tritici</name>
    <dbReference type="NCBI Taxonomy" id="644352"/>
    <lineage>
        <taxon>Eukaryota</taxon>
        <taxon>Fungi</taxon>
        <taxon>Dikarya</taxon>
        <taxon>Ascomycota</taxon>
        <taxon>Pezizomycotina</taxon>
        <taxon>Sordariomycetes</taxon>
        <taxon>Sordariomycetidae</taxon>
        <taxon>Magnaporthales</taxon>
        <taxon>Magnaporthaceae</taxon>
        <taxon>Gaeumannomyces</taxon>
    </lineage>
</organism>
<dbReference type="eggNOG" id="ENOG502TH72">
    <property type="taxonomic scope" value="Eukaryota"/>
</dbReference>
<dbReference type="VEuPathDB" id="FungiDB:GGTG_06777"/>
<reference evidence="5" key="1">
    <citation type="submission" date="2010-07" db="EMBL/GenBank/DDBJ databases">
        <title>The genome sequence of Gaeumannomyces graminis var. tritici strain R3-111a-1.</title>
        <authorList>
            <consortium name="The Broad Institute Genome Sequencing Platform"/>
            <person name="Ma L.-J."/>
            <person name="Dead R."/>
            <person name="Young S."/>
            <person name="Zeng Q."/>
            <person name="Koehrsen M."/>
            <person name="Alvarado L."/>
            <person name="Berlin A."/>
            <person name="Chapman S.B."/>
            <person name="Chen Z."/>
            <person name="Freedman E."/>
            <person name="Gellesch M."/>
            <person name="Goldberg J."/>
            <person name="Griggs A."/>
            <person name="Gujja S."/>
            <person name="Heilman E.R."/>
            <person name="Heiman D."/>
            <person name="Hepburn T."/>
            <person name="Howarth C."/>
            <person name="Jen D."/>
            <person name="Larson L."/>
            <person name="Mehta T."/>
            <person name="Neiman D."/>
            <person name="Pearson M."/>
            <person name="Roberts A."/>
            <person name="Saif S."/>
            <person name="Shea T."/>
            <person name="Shenoy N."/>
            <person name="Sisk P."/>
            <person name="Stolte C."/>
            <person name="Sykes S."/>
            <person name="Walk T."/>
            <person name="White J."/>
            <person name="Yandava C."/>
            <person name="Haas B."/>
            <person name="Nusbaum C."/>
            <person name="Birren B."/>
        </authorList>
    </citation>
    <scope>NUCLEOTIDE SEQUENCE [LARGE SCALE GENOMIC DNA]</scope>
    <source>
        <strain evidence="5">R3-111a-1</strain>
    </source>
</reference>
<name>J3NZT0_GAET3</name>
<evidence type="ECO:0000313" key="4">
    <source>
        <dbReference type="EnsemblFungi" id="EJT76863"/>
    </source>
</evidence>
<keyword evidence="2" id="KW-0732">Signal</keyword>
<dbReference type="OrthoDB" id="3552888at2759"/>
<evidence type="ECO:0000313" key="5">
    <source>
        <dbReference type="Proteomes" id="UP000006039"/>
    </source>
</evidence>
<accession>J3NZT0</accession>
<reference evidence="3" key="3">
    <citation type="submission" date="2010-09" db="EMBL/GenBank/DDBJ databases">
        <title>Annotation of Gaeumannomyces graminis var. tritici R3-111a-1.</title>
        <authorList>
            <consortium name="The Broad Institute Genome Sequencing Platform"/>
            <person name="Ma L.-J."/>
            <person name="Dead R."/>
            <person name="Young S.K."/>
            <person name="Zeng Q."/>
            <person name="Gargeya S."/>
            <person name="Fitzgerald M."/>
            <person name="Haas B."/>
            <person name="Abouelleil A."/>
            <person name="Alvarado L."/>
            <person name="Arachchi H.M."/>
            <person name="Berlin A."/>
            <person name="Brown A."/>
            <person name="Chapman S.B."/>
            <person name="Chen Z."/>
            <person name="Dunbar C."/>
            <person name="Freedman E."/>
            <person name="Gearin G."/>
            <person name="Gellesch M."/>
            <person name="Goldberg J."/>
            <person name="Griggs A."/>
            <person name="Gujja S."/>
            <person name="Heiman D."/>
            <person name="Howarth C."/>
            <person name="Larson L."/>
            <person name="Lui A."/>
            <person name="MacDonald P.J.P."/>
            <person name="Mehta T."/>
            <person name="Montmayeur A."/>
            <person name="Murphy C."/>
            <person name="Neiman D."/>
            <person name="Pearson M."/>
            <person name="Priest M."/>
            <person name="Roberts A."/>
            <person name="Saif S."/>
            <person name="Shea T."/>
            <person name="Shenoy N."/>
            <person name="Sisk P."/>
            <person name="Stolte C."/>
            <person name="Sykes S."/>
            <person name="Yandava C."/>
            <person name="Wortman J."/>
            <person name="Nusbaum C."/>
            <person name="Birren B."/>
        </authorList>
    </citation>
    <scope>NUCLEOTIDE SEQUENCE</scope>
    <source>
        <strain evidence="3">R3-111a-1</strain>
    </source>
</reference>
<dbReference type="AlphaFoldDB" id="J3NZT0"/>
<dbReference type="RefSeq" id="XP_009222863.1">
    <property type="nucleotide sequence ID" value="XM_009224599.1"/>
</dbReference>
<dbReference type="EMBL" id="GL385397">
    <property type="protein sequence ID" value="EJT76863.1"/>
    <property type="molecule type" value="Genomic_DNA"/>
</dbReference>
<protein>
    <recommendedName>
        <fullName evidence="6">Ecp2 effector protein domain-containing protein</fullName>
    </recommendedName>
</protein>
<feature type="chain" id="PRO_5015094688" description="Ecp2 effector protein domain-containing protein" evidence="2">
    <location>
        <begin position="23"/>
        <end position="180"/>
    </location>
</feature>
<evidence type="ECO:0000256" key="1">
    <source>
        <dbReference type="SAM" id="MobiDB-lite"/>
    </source>
</evidence>